<evidence type="ECO:0000256" key="8">
    <source>
        <dbReference type="HAMAP-Rule" id="MF_00011"/>
    </source>
</evidence>
<dbReference type="InterPro" id="IPR042111">
    <property type="entry name" value="Adenylosuccinate_synth_dom3"/>
</dbReference>
<feature type="binding site" description="in other chain" evidence="8">
    <location>
        <begin position="39"/>
        <end position="42"/>
    </location>
    <ligand>
        <name>IMP</name>
        <dbReference type="ChEBI" id="CHEBI:58053"/>
        <note>ligand shared between dimeric partners</note>
    </ligand>
</feature>
<evidence type="ECO:0000256" key="7">
    <source>
        <dbReference type="ARBA" id="ARBA00023134"/>
    </source>
</evidence>
<keyword evidence="11" id="KW-1185">Reference proteome</keyword>
<feature type="binding site" description="in other chain" evidence="8">
    <location>
        <position position="252"/>
    </location>
    <ligand>
        <name>IMP</name>
        <dbReference type="ChEBI" id="CHEBI:58053"/>
        <note>ligand shared between dimeric partners</note>
    </ligand>
</feature>
<dbReference type="GO" id="GO:0004019">
    <property type="term" value="F:adenylosuccinate synthase activity"/>
    <property type="evidence" value="ECO:0007669"/>
    <property type="project" value="UniProtKB-UniRule"/>
</dbReference>
<dbReference type="Gene3D" id="3.40.440.10">
    <property type="entry name" value="Adenylosuccinate Synthetase, subunit A, domain 1"/>
    <property type="match status" value="2"/>
</dbReference>
<gene>
    <name evidence="8" type="primary">purA</name>
    <name evidence="10" type="ordered locus">Igag_1691</name>
</gene>
<evidence type="ECO:0000313" key="10">
    <source>
        <dbReference type="EMBL" id="ADM28488.1"/>
    </source>
</evidence>
<evidence type="ECO:0000256" key="9">
    <source>
        <dbReference type="RuleBase" id="RU000520"/>
    </source>
</evidence>
<feature type="binding site" evidence="8">
    <location>
        <begin position="248"/>
        <end position="254"/>
    </location>
    <ligand>
        <name>substrate</name>
    </ligand>
</feature>
<dbReference type="PANTHER" id="PTHR11846">
    <property type="entry name" value="ADENYLOSUCCINATE SYNTHETASE"/>
    <property type="match status" value="1"/>
</dbReference>
<evidence type="ECO:0000256" key="4">
    <source>
        <dbReference type="ARBA" id="ARBA00022741"/>
    </source>
</evidence>
<feature type="binding site" description="in other chain" evidence="8">
    <location>
        <position position="123"/>
    </location>
    <ligand>
        <name>IMP</name>
        <dbReference type="ChEBI" id="CHEBI:58053"/>
        <note>ligand shared between dimeric partners</note>
    </ligand>
</feature>
<protein>
    <recommendedName>
        <fullName evidence="8 9">Adenylosuccinate synthetase</fullName>
        <shortName evidence="8">AMPSase</shortName>
        <shortName evidence="8">AdSS</shortName>
        <ecNumber evidence="8 9">6.3.4.4</ecNumber>
    </recommendedName>
    <alternativeName>
        <fullName evidence="8">IMP--aspartate ligase</fullName>
    </alternativeName>
</protein>
<feature type="binding site" evidence="8">
    <location>
        <position position="41"/>
    </location>
    <ligand>
        <name>Mg(2+)</name>
        <dbReference type="ChEBI" id="CHEBI:18420"/>
    </ligand>
</feature>
<keyword evidence="7 8" id="KW-0342">GTP-binding</keyword>
<dbReference type="GO" id="GO:0044208">
    <property type="term" value="P:'de novo' AMP biosynthetic process"/>
    <property type="evidence" value="ECO:0007669"/>
    <property type="project" value="UniProtKB-UniRule"/>
</dbReference>
<dbReference type="NCBIfam" id="NF003295">
    <property type="entry name" value="PRK04293.1"/>
    <property type="match status" value="1"/>
</dbReference>
<dbReference type="Proteomes" id="UP000001304">
    <property type="component" value="Chromosome"/>
</dbReference>
<name>E0SRV7_IGNAA</name>
<evidence type="ECO:0000256" key="3">
    <source>
        <dbReference type="ARBA" id="ARBA00022723"/>
    </source>
</evidence>
<feature type="binding site" evidence="8">
    <location>
        <begin position="320"/>
        <end position="322"/>
    </location>
    <ligand>
        <name>GTP</name>
        <dbReference type="ChEBI" id="CHEBI:37565"/>
    </ligand>
</feature>
<dbReference type="EC" id="6.3.4.4" evidence="8 9"/>
<keyword evidence="5 8" id="KW-0658">Purine biosynthesis</keyword>
<keyword evidence="3 8" id="KW-0479">Metal-binding</keyword>
<proteinExistence type="inferred from homology"/>
<comment type="function">
    <text evidence="8">Plays an important role in the de novo pathway of purine nucleotide biosynthesis. Catalyzes the first committed step in the biosynthesis of AMP from IMP.</text>
</comment>
<feature type="binding site" evidence="8">
    <location>
        <begin position="280"/>
        <end position="282"/>
    </location>
    <ligand>
        <name>GTP</name>
        <dbReference type="ChEBI" id="CHEBI:37565"/>
    </ligand>
</feature>
<comment type="pathway">
    <text evidence="8 9">Purine metabolism; AMP biosynthesis via de novo pathway; AMP from IMP: step 1/2.</text>
</comment>
<feature type="binding site" description="in other chain" evidence="8">
    <location>
        <begin position="13"/>
        <end position="16"/>
    </location>
    <ligand>
        <name>IMP</name>
        <dbReference type="ChEBI" id="CHEBI:58053"/>
        <note>ligand shared between dimeric partners</note>
    </ligand>
</feature>
<sequence length="338" mass="37710">MPLNIVVGGFFGDEGKGKIASYLALVDRPSIAVRTGSVNAGHTVIYNGRVYRLRLIPSFFVNPSTKLFIAAGALIRLDILFREVEETGSRGRIFIDFNAGVIEDRHIEMERSDPFLSKDVGSTLQGVGYAMADRVLRRLRLAKDFDVLRDMLIDVVEEVNKAVDMGETVYIEGVQGTFLSLYHGTYPYVTSRDTTASAFLSEVGIGPKKVDHVIVVFKSYVTRVGGGPLENELSFEEAEKLGLVEVATVTGRRRRVAQFNFNLARRAVILNSATQIAITRLDALFPGDRCVREWDKLSIDARKWLLDVEDRLRVPITIISTGEDVMCTVDRRRDYGVV</sequence>
<feature type="binding site" description="in other chain" evidence="8">
    <location>
        <position position="175"/>
    </location>
    <ligand>
        <name>IMP</name>
        <dbReference type="ChEBI" id="CHEBI:58053"/>
        <note>ligand shared between dimeric partners</note>
    </ligand>
</feature>
<dbReference type="GO" id="GO:0005525">
    <property type="term" value="F:GTP binding"/>
    <property type="evidence" value="ECO:0007669"/>
    <property type="project" value="UniProtKB-UniRule"/>
</dbReference>
<reference evidence="10 11" key="1">
    <citation type="journal article" date="2010" name="Stand. Genomic Sci.">
        <title>Complete genome sequence of Ignisphaera aggregans type strain (AQ1.S1).</title>
        <authorList>
            <person name="Goker M."/>
            <person name="Held B."/>
            <person name="Lapidus A."/>
            <person name="Nolan M."/>
            <person name="Spring S."/>
            <person name="Yasawong M."/>
            <person name="Lucas S."/>
            <person name="Glavina Del Rio T."/>
            <person name="Tice H."/>
            <person name="Cheng J.F."/>
            <person name="Goodwin L."/>
            <person name="Tapia R."/>
            <person name="Pitluck S."/>
            <person name="Liolios K."/>
            <person name="Ivanova N."/>
            <person name="Mavromatis K."/>
            <person name="Mikhailova N."/>
            <person name="Pati A."/>
            <person name="Chen A."/>
            <person name="Palaniappan K."/>
            <person name="Brambilla E."/>
            <person name="Land M."/>
            <person name="Hauser L."/>
            <person name="Chang Y.J."/>
            <person name="Jeffries C.D."/>
            <person name="Brettin T."/>
            <person name="Detter J.C."/>
            <person name="Han C."/>
            <person name="Rohde M."/>
            <person name="Sikorski J."/>
            <person name="Woyke T."/>
            <person name="Bristow J."/>
            <person name="Eisen J.A."/>
            <person name="Markowitz V."/>
            <person name="Hugenholtz P."/>
            <person name="Kyrpides N.C."/>
            <person name="Klenk H.P."/>
        </authorList>
    </citation>
    <scope>NUCLEOTIDE SEQUENCE [LARGE SCALE GENOMIC DNA]</scope>
    <source>
        <strain evidence="11">DSM 17230 / JCM 13409 / AQ1.S1</strain>
    </source>
</reference>
<dbReference type="Pfam" id="PF00709">
    <property type="entry name" value="Adenylsucc_synt"/>
    <property type="match status" value="2"/>
</dbReference>
<comment type="similarity">
    <text evidence="8 9">Belongs to the adenylosuccinate synthetase family.</text>
</comment>
<dbReference type="GO" id="GO:0005737">
    <property type="term" value="C:cytoplasm"/>
    <property type="evidence" value="ECO:0007669"/>
    <property type="project" value="UniProtKB-SubCell"/>
</dbReference>
<keyword evidence="2 8" id="KW-0436">Ligase</keyword>
<dbReference type="InterPro" id="IPR042109">
    <property type="entry name" value="Adenylosuccinate_synth_dom1"/>
</dbReference>
<dbReference type="GO" id="GO:0000287">
    <property type="term" value="F:magnesium ion binding"/>
    <property type="evidence" value="ECO:0007669"/>
    <property type="project" value="UniProtKB-UniRule"/>
</dbReference>
<dbReference type="KEGG" id="iag:Igag_1691"/>
<feature type="binding site" evidence="8">
    <location>
        <begin position="12"/>
        <end position="18"/>
    </location>
    <ligand>
        <name>GTP</name>
        <dbReference type="ChEBI" id="CHEBI:37565"/>
    </ligand>
</feature>
<dbReference type="FunFam" id="3.40.440.10:FF:000007">
    <property type="entry name" value="Adenylosuccinate synthetase"/>
    <property type="match status" value="1"/>
</dbReference>
<feature type="binding site" evidence="8">
    <location>
        <position position="13"/>
    </location>
    <ligand>
        <name>Mg(2+)</name>
        <dbReference type="ChEBI" id="CHEBI:18420"/>
    </ligand>
</feature>
<dbReference type="UniPathway" id="UPA00075">
    <property type="reaction ID" value="UER00335"/>
</dbReference>
<dbReference type="AlphaFoldDB" id="E0SRV7"/>
<evidence type="ECO:0000313" key="11">
    <source>
        <dbReference type="Proteomes" id="UP000001304"/>
    </source>
</evidence>
<dbReference type="EMBL" id="CP002098">
    <property type="protein sequence ID" value="ADM28488.1"/>
    <property type="molecule type" value="Genomic_DNA"/>
</dbReference>
<organism evidence="10 11">
    <name type="scientific">Ignisphaera aggregans (strain DSM 17230 / JCM 13409 / AQ1.S1)</name>
    <dbReference type="NCBI Taxonomy" id="583356"/>
    <lineage>
        <taxon>Archaea</taxon>
        <taxon>Thermoproteota</taxon>
        <taxon>Thermoprotei</taxon>
        <taxon>Desulfurococcales</taxon>
        <taxon>Desulfurococcaceae</taxon>
        <taxon>Ignisphaera</taxon>
    </lineage>
</organism>
<dbReference type="STRING" id="583356.Igag_1691"/>
<keyword evidence="6 8" id="KW-0460">Magnesium</keyword>
<dbReference type="Gene3D" id="3.90.170.10">
    <property type="entry name" value="Adenylosuccinate Synthetase, subunit A, domain 3"/>
    <property type="match status" value="1"/>
</dbReference>
<dbReference type="GO" id="GO:0046040">
    <property type="term" value="P:IMP metabolic process"/>
    <property type="evidence" value="ECO:0007669"/>
    <property type="project" value="TreeGrafter"/>
</dbReference>
<evidence type="ECO:0000256" key="2">
    <source>
        <dbReference type="ARBA" id="ARBA00022598"/>
    </source>
</evidence>
<feature type="binding site" evidence="8">
    <location>
        <begin position="41"/>
        <end position="43"/>
    </location>
    <ligand>
        <name>GTP</name>
        <dbReference type="ChEBI" id="CHEBI:37565"/>
    </ligand>
</feature>
<comment type="cofactor">
    <cofactor evidence="8">
        <name>Mg(2+)</name>
        <dbReference type="ChEBI" id="CHEBI:18420"/>
    </cofactor>
    <text evidence="8">Binds 1 Mg(2+) ion per subunit.</text>
</comment>
<dbReference type="HOGENOM" id="CLU_029848_0_0_2"/>
<feature type="active site" description="Proton acceptor" evidence="8">
    <location>
        <position position="13"/>
    </location>
</feature>
<feature type="binding site" description="in other chain" evidence="8">
    <location>
        <position position="190"/>
    </location>
    <ligand>
        <name>IMP</name>
        <dbReference type="ChEBI" id="CHEBI:58053"/>
        <note>ligand shared between dimeric partners</note>
    </ligand>
</feature>
<dbReference type="InterPro" id="IPR027417">
    <property type="entry name" value="P-loop_NTPase"/>
</dbReference>
<feature type="binding site" evidence="8">
    <location>
        <position position="137"/>
    </location>
    <ligand>
        <name>IMP</name>
        <dbReference type="ChEBI" id="CHEBI:58053"/>
        <note>ligand shared between dimeric partners</note>
    </ligand>
</feature>
<evidence type="ECO:0000256" key="1">
    <source>
        <dbReference type="ARBA" id="ARBA00022490"/>
    </source>
</evidence>
<feature type="binding site" evidence="8">
    <location>
        <position position="254"/>
    </location>
    <ligand>
        <name>GTP</name>
        <dbReference type="ChEBI" id="CHEBI:37565"/>
    </ligand>
</feature>
<comment type="subunit">
    <text evidence="8">Homodimer.</text>
</comment>
<accession>E0SRV7</accession>
<comment type="subcellular location">
    <subcellularLocation>
        <location evidence="8">Cytoplasm</location>
    </subcellularLocation>
</comment>
<dbReference type="InterPro" id="IPR001114">
    <property type="entry name" value="Adenylosuccinate_synthetase"/>
</dbReference>
<evidence type="ECO:0000256" key="6">
    <source>
        <dbReference type="ARBA" id="ARBA00022842"/>
    </source>
</evidence>
<dbReference type="SMART" id="SM00788">
    <property type="entry name" value="Adenylsucc_synt"/>
    <property type="match status" value="1"/>
</dbReference>
<feature type="active site" description="Proton donor" evidence="8">
    <location>
        <position position="42"/>
    </location>
</feature>
<comment type="catalytic activity">
    <reaction evidence="8 9">
        <text>IMP + L-aspartate + GTP = N(6)-(1,2-dicarboxyethyl)-AMP + GDP + phosphate + 2 H(+)</text>
        <dbReference type="Rhea" id="RHEA:15753"/>
        <dbReference type="ChEBI" id="CHEBI:15378"/>
        <dbReference type="ChEBI" id="CHEBI:29991"/>
        <dbReference type="ChEBI" id="CHEBI:37565"/>
        <dbReference type="ChEBI" id="CHEBI:43474"/>
        <dbReference type="ChEBI" id="CHEBI:57567"/>
        <dbReference type="ChEBI" id="CHEBI:58053"/>
        <dbReference type="ChEBI" id="CHEBI:58189"/>
        <dbReference type="EC" id="6.3.4.4"/>
    </reaction>
</comment>
<dbReference type="InterPro" id="IPR018220">
    <property type="entry name" value="Adenylosuccin_syn_GTP-bd"/>
</dbReference>
<keyword evidence="1 8" id="KW-0963">Cytoplasm</keyword>
<dbReference type="SUPFAM" id="SSF52540">
    <property type="entry name" value="P-loop containing nucleoside triphosphate hydrolases"/>
    <property type="match status" value="1"/>
</dbReference>
<dbReference type="HAMAP" id="MF_00011">
    <property type="entry name" value="Adenylosucc_synth"/>
    <property type="match status" value="1"/>
</dbReference>
<keyword evidence="4 8" id="KW-0547">Nucleotide-binding</keyword>
<evidence type="ECO:0000256" key="5">
    <source>
        <dbReference type="ARBA" id="ARBA00022755"/>
    </source>
</evidence>
<dbReference type="PANTHER" id="PTHR11846:SF0">
    <property type="entry name" value="ADENYLOSUCCINATE SYNTHETASE"/>
    <property type="match status" value="1"/>
</dbReference>
<dbReference type="PROSITE" id="PS01266">
    <property type="entry name" value="ADENYLOSUCCIN_SYN_1"/>
    <property type="match status" value="1"/>
</dbReference>